<evidence type="ECO:0000256" key="2">
    <source>
        <dbReference type="ARBA" id="ARBA00012552"/>
    </source>
</evidence>
<dbReference type="PROSITE" id="PS00690">
    <property type="entry name" value="DEAH_ATP_HELICASE"/>
    <property type="match status" value="1"/>
</dbReference>
<comment type="caution">
    <text evidence="16">The sequence shown here is derived from an EMBL/GenBank/DDBJ whole genome shotgun (WGS) entry which is preliminary data.</text>
</comment>
<dbReference type="Gene3D" id="3.40.50.300">
    <property type="entry name" value="P-loop containing nucleotide triphosphate hydrolases"/>
    <property type="match status" value="2"/>
</dbReference>
<dbReference type="EMBL" id="BGZK01000962">
    <property type="protein sequence ID" value="GBP66599.1"/>
    <property type="molecule type" value="Genomic_DNA"/>
</dbReference>
<keyword evidence="17" id="KW-1185">Reference proteome</keyword>
<evidence type="ECO:0000256" key="1">
    <source>
        <dbReference type="ARBA" id="ARBA00004123"/>
    </source>
</evidence>
<evidence type="ECO:0000259" key="15">
    <source>
        <dbReference type="PROSITE" id="PS51194"/>
    </source>
</evidence>
<keyword evidence="6 16" id="KW-0347">Helicase</keyword>
<dbReference type="InterPro" id="IPR044762">
    <property type="entry name" value="DHX8/Prp22_DEXHc"/>
</dbReference>
<dbReference type="FunFam" id="3.40.50.300:FF:000101">
    <property type="entry name" value="Pre-mRNA-splicing factor ATP-dependent RNA helicase"/>
    <property type="match status" value="1"/>
</dbReference>
<evidence type="ECO:0000256" key="6">
    <source>
        <dbReference type="ARBA" id="ARBA00022806"/>
    </source>
</evidence>
<evidence type="ECO:0000256" key="12">
    <source>
        <dbReference type="SAM" id="MobiDB-lite"/>
    </source>
</evidence>
<dbReference type="CDD" id="cd18791">
    <property type="entry name" value="SF2_C_RHA"/>
    <property type="match status" value="1"/>
</dbReference>
<feature type="region of interest" description="Disordered" evidence="12">
    <location>
        <begin position="164"/>
        <end position="320"/>
    </location>
</feature>
<keyword evidence="3" id="KW-0507">mRNA processing</keyword>
<dbReference type="InterPro" id="IPR014001">
    <property type="entry name" value="Helicase_ATP-bd"/>
</dbReference>
<evidence type="ECO:0000259" key="14">
    <source>
        <dbReference type="PROSITE" id="PS51192"/>
    </source>
</evidence>
<feature type="region of interest" description="Disordered" evidence="12">
    <location>
        <begin position="101"/>
        <end position="124"/>
    </location>
</feature>
<evidence type="ECO:0000256" key="7">
    <source>
        <dbReference type="ARBA" id="ARBA00022840"/>
    </source>
</evidence>
<dbReference type="InterPro" id="IPR012340">
    <property type="entry name" value="NA-bd_OB-fold"/>
</dbReference>
<dbReference type="Pfam" id="PF04408">
    <property type="entry name" value="WHD_HA2"/>
    <property type="match status" value="1"/>
</dbReference>
<dbReference type="PANTHER" id="PTHR18934:SF85">
    <property type="entry name" value="ATP-DEPENDENT RNA HELICASE DHX8"/>
    <property type="match status" value="1"/>
</dbReference>
<dbReference type="InterPro" id="IPR049621">
    <property type="entry name" value="S1_DHX8_helicase"/>
</dbReference>
<dbReference type="Pfam" id="PF00575">
    <property type="entry name" value="S1"/>
    <property type="match status" value="1"/>
</dbReference>
<evidence type="ECO:0000256" key="11">
    <source>
        <dbReference type="ARBA" id="ARBA00060756"/>
    </source>
</evidence>
<keyword evidence="8" id="KW-0508">mRNA splicing</keyword>
<evidence type="ECO:0000259" key="13">
    <source>
        <dbReference type="PROSITE" id="PS50126"/>
    </source>
</evidence>
<dbReference type="SMART" id="SM00490">
    <property type="entry name" value="HELICc"/>
    <property type="match status" value="1"/>
</dbReference>
<dbReference type="PROSITE" id="PS51194">
    <property type="entry name" value="HELICASE_CTER"/>
    <property type="match status" value="1"/>
</dbReference>
<reference evidence="16 17" key="1">
    <citation type="journal article" date="2019" name="Commun. Biol.">
        <title>The bagworm genome reveals a unique fibroin gene that provides high tensile strength.</title>
        <authorList>
            <person name="Kono N."/>
            <person name="Nakamura H."/>
            <person name="Ohtoshi R."/>
            <person name="Tomita M."/>
            <person name="Numata K."/>
            <person name="Arakawa K."/>
        </authorList>
    </citation>
    <scope>NUCLEOTIDE SEQUENCE [LARGE SCALE GENOMIC DNA]</scope>
</reference>
<evidence type="ECO:0000313" key="16">
    <source>
        <dbReference type="EMBL" id="GBP66599.1"/>
    </source>
</evidence>
<evidence type="ECO:0000256" key="5">
    <source>
        <dbReference type="ARBA" id="ARBA00022801"/>
    </source>
</evidence>
<comment type="similarity">
    <text evidence="11">Belongs to the DEAD box helicase family. DEAH subfamily. DDX8/PRP22 sub-subfamily.</text>
</comment>
<dbReference type="Pfam" id="PF00270">
    <property type="entry name" value="DEAD"/>
    <property type="match status" value="1"/>
</dbReference>
<dbReference type="SUPFAM" id="SSF52540">
    <property type="entry name" value="P-loop containing nucleoside triphosphate hydrolases"/>
    <property type="match status" value="1"/>
</dbReference>
<dbReference type="GO" id="GO:0003724">
    <property type="term" value="F:RNA helicase activity"/>
    <property type="evidence" value="ECO:0007669"/>
    <property type="project" value="UniProtKB-EC"/>
</dbReference>
<dbReference type="GO" id="GO:0000390">
    <property type="term" value="P:spliceosomal complex disassembly"/>
    <property type="evidence" value="ECO:0007669"/>
    <property type="project" value="TreeGrafter"/>
</dbReference>
<keyword evidence="7" id="KW-0067">ATP-binding</keyword>
<dbReference type="InterPro" id="IPR011545">
    <property type="entry name" value="DEAD/DEAH_box_helicase_dom"/>
</dbReference>
<dbReference type="PROSITE" id="PS50126">
    <property type="entry name" value="S1"/>
    <property type="match status" value="1"/>
</dbReference>
<dbReference type="CDD" id="cd05684">
    <property type="entry name" value="S1_DHX8_helicase"/>
    <property type="match status" value="1"/>
</dbReference>
<dbReference type="InterPro" id="IPR048333">
    <property type="entry name" value="HA2_WH"/>
</dbReference>
<dbReference type="InterPro" id="IPR007502">
    <property type="entry name" value="Helicase-assoc_dom"/>
</dbReference>
<feature type="domain" description="S1 motif" evidence="13">
    <location>
        <begin position="321"/>
        <end position="392"/>
    </location>
</feature>
<dbReference type="SMART" id="SM00847">
    <property type="entry name" value="HA2"/>
    <property type="match status" value="1"/>
</dbReference>
<dbReference type="FunFam" id="3.40.50.300:FF:000191">
    <property type="entry name" value="Pre-mRNA-splicing factor ATP-dependent RNA helicase"/>
    <property type="match status" value="1"/>
</dbReference>
<feature type="compositionally biased region" description="Basic and acidic residues" evidence="12">
    <location>
        <begin position="291"/>
        <end position="311"/>
    </location>
</feature>
<evidence type="ECO:0000256" key="8">
    <source>
        <dbReference type="ARBA" id="ARBA00023187"/>
    </source>
</evidence>
<dbReference type="CDD" id="cd21691">
    <property type="entry name" value="GH2-like_DHX8"/>
    <property type="match status" value="1"/>
</dbReference>
<dbReference type="InterPro" id="IPR001650">
    <property type="entry name" value="Helicase_C-like"/>
</dbReference>
<dbReference type="Gene3D" id="1.20.120.1080">
    <property type="match status" value="1"/>
</dbReference>
<keyword evidence="4" id="KW-0547">Nucleotide-binding</keyword>
<dbReference type="InterPro" id="IPR011709">
    <property type="entry name" value="DEAD-box_helicase_OB_fold"/>
</dbReference>
<feature type="domain" description="Helicase ATP-binding" evidence="14">
    <location>
        <begin position="630"/>
        <end position="793"/>
    </location>
</feature>
<dbReference type="Gene3D" id="2.40.50.140">
    <property type="entry name" value="Nucleic acid-binding proteins"/>
    <property type="match status" value="1"/>
</dbReference>
<gene>
    <name evidence="16" type="primary">DHX8</name>
    <name evidence="16" type="ORF">EVAR_47855_1</name>
</gene>
<evidence type="ECO:0000256" key="9">
    <source>
        <dbReference type="ARBA" id="ARBA00023242"/>
    </source>
</evidence>
<dbReference type="GO" id="GO:0003006">
    <property type="term" value="P:developmental process involved in reproduction"/>
    <property type="evidence" value="ECO:0007669"/>
    <property type="project" value="UniProtKB-ARBA"/>
</dbReference>
<dbReference type="CDD" id="cd17971">
    <property type="entry name" value="DEXHc_DHX8"/>
    <property type="match status" value="1"/>
</dbReference>
<dbReference type="InterPro" id="IPR027417">
    <property type="entry name" value="P-loop_NTPase"/>
</dbReference>
<evidence type="ECO:0000256" key="10">
    <source>
        <dbReference type="ARBA" id="ARBA00047984"/>
    </source>
</evidence>
<dbReference type="STRING" id="151549.A0A4C1XWF4"/>
<dbReference type="OrthoDB" id="10253254at2759"/>
<evidence type="ECO:0000256" key="3">
    <source>
        <dbReference type="ARBA" id="ARBA00022664"/>
    </source>
</evidence>
<dbReference type="EC" id="3.6.4.13" evidence="2"/>
<dbReference type="SUPFAM" id="SSF50249">
    <property type="entry name" value="Nucleic acid-binding proteins"/>
    <property type="match status" value="1"/>
</dbReference>
<feature type="compositionally biased region" description="Basic and acidic residues" evidence="12">
    <location>
        <begin position="167"/>
        <end position="192"/>
    </location>
</feature>
<accession>A0A4C1XWF4</accession>
<organism evidence="16 17">
    <name type="scientific">Eumeta variegata</name>
    <name type="common">Bagworm moth</name>
    <name type="synonym">Eumeta japonica</name>
    <dbReference type="NCBI Taxonomy" id="151549"/>
    <lineage>
        <taxon>Eukaryota</taxon>
        <taxon>Metazoa</taxon>
        <taxon>Ecdysozoa</taxon>
        <taxon>Arthropoda</taxon>
        <taxon>Hexapoda</taxon>
        <taxon>Insecta</taxon>
        <taxon>Pterygota</taxon>
        <taxon>Neoptera</taxon>
        <taxon>Endopterygota</taxon>
        <taxon>Lepidoptera</taxon>
        <taxon>Glossata</taxon>
        <taxon>Ditrysia</taxon>
        <taxon>Tineoidea</taxon>
        <taxon>Psychidae</taxon>
        <taxon>Oiketicinae</taxon>
        <taxon>Eumeta</taxon>
    </lineage>
</organism>
<feature type="domain" description="Helicase C-terminal" evidence="15">
    <location>
        <begin position="811"/>
        <end position="991"/>
    </location>
</feature>
<feature type="region of interest" description="Disordered" evidence="12">
    <location>
        <begin position="398"/>
        <end position="425"/>
    </location>
</feature>
<evidence type="ECO:0000313" key="17">
    <source>
        <dbReference type="Proteomes" id="UP000299102"/>
    </source>
</evidence>
<dbReference type="GO" id="GO:0071013">
    <property type="term" value="C:catalytic step 2 spliceosome"/>
    <property type="evidence" value="ECO:0007669"/>
    <property type="project" value="TreeGrafter"/>
</dbReference>
<protein>
    <recommendedName>
        <fullName evidence="2">RNA helicase</fullName>
        <ecNumber evidence="2">3.6.4.13</ecNumber>
    </recommendedName>
</protein>
<keyword evidence="9" id="KW-0539">Nucleus</keyword>
<feature type="compositionally biased region" description="Basic residues" evidence="12">
    <location>
        <begin position="206"/>
        <end position="290"/>
    </location>
</feature>
<dbReference type="Proteomes" id="UP000299102">
    <property type="component" value="Unassembled WGS sequence"/>
</dbReference>
<dbReference type="FunFam" id="2.40.50.140:FF:000061">
    <property type="entry name" value="ATP-dependent RNA helicase DHX8"/>
    <property type="match status" value="1"/>
</dbReference>
<dbReference type="Pfam" id="PF07717">
    <property type="entry name" value="OB_NTP_bind"/>
    <property type="match status" value="1"/>
</dbReference>
<dbReference type="Pfam" id="PF21010">
    <property type="entry name" value="HA2_C"/>
    <property type="match status" value="1"/>
</dbReference>
<name>A0A4C1XWF4_EUMVA</name>
<comment type="subcellular location">
    <subcellularLocation>
        <location evidence="1">Nucleus</location>
    </subcellularLocation>
</comment>
<proteinExistence type="inferred from homology"/>
<comment type="catalytic activity">
    <reaction evidence="10">
        <text>ATP + H2O = ADP + phosphate + H(+)</text>
        <dbReference type="Rhea" id="RHEA:13065"/>
        <dbReference type="ChEBI" id="CHEBI:15377"/>
        <dbReference type="ChEBI" id="CHEBI:15378"/>
        <dbReference type="ChEBI" id="CHEBI:30616"/>
        <dbReference type="ChEBI" id="CHEBI:43474"/>
        <dbReference type="ChEBI" id="CHEBI:456216"/>
        <dbReference type="EC" id="3.6.4.13"/>
    </reaction>
</comment>
<sequence length="1330" mass="151338">MEEVVKLEHLSLVSKICTELDNHLGLNDKDLAEFIIDLAEKNPNFDSFKKTLIENGAEFSDSFMTNLLRIIQHMKPANSTMTKEDKAKPQNPLAEKFPGLAIANEKPPKFSSDEDSGDESKENNKRITAVDIFKHETKNKNLKTDKVVDEAMAELEALAPSSVFKSNDSREIKKNEETCSKDRLLKNEETHNKRNRRSQSLEHDRSRRKGRISRSKGRSRSRSRNKRSKSRGRNRSRSRDRRRRSRSRHRHRSKSHGRRSRSKHHEHRSRSRERRSKSRRRRSRSRGRRSTSHDHSSNKDYNKKVRRRSVEPEITDDPIPGKIYGGRVANIVPFGCFVQIEGVRKRWEGLVHISQLRAEGRVTNVSDVVSRGDKVKVKVISITGQKVSLTMKDVCQETGKDLNPTSHAHLEAEREGRNPDRPPPAATVLAGLQGNIDPDEDSSRKRVTRISSPERWEIKQMISSGVVDKSELPDFDEETGLLPKDEDGEADIEIELVEEEPPFLQGHGRALHDLSPVRIVKNPDGSLAQAAMMQSALAKERREQKMLQREQEMESLPTGLNKNWIDPLPESDGRALAANMRGTGITPQDLPEWKKHVIGGKKSSFGKKTNLSLLEQRQSLPIYKLRDELTKAVADNQILIVIGETGSGKTTQITQYLAECGLTARGKIACTQPRRVAAMSVAKRVAEEFGCRLGQEVGYTIRFEDCTSPETVIKYMTDGMLLRECLMDLDLKTYSVIMLDEAHERTIHTDVLFGLLKQAVQKRPELKLIVTSATLDAVKFSQYFFEAPIFTIPGRTFPVEVLYTKEPETDYLDASLITVMQIHLREPPGDILLFLTGQEEIDTACEILYERMKSLGPDVPELIILPVYSALPSEMQTRIFEPAPPGSRKVVIATNIAETSLTIDGIYYVVDPGFVKQKVYNSKTGMDSLVVTPISQAAAKQRAGRAGRTGPGKCYRLYTERAYRDEMLPTPVPEIQRTNLATTVLQLKTMGINDLLHFDFMDAPPVESLIMALEQLHSLSALDSEGLLTRLGRRMAEFPLEPNLSKILIMSVALQCSDEILTIVSMLSVQNVFYRPKDKQALADQKKAKFNQPEGDHLTLLAVYNSWRNNKFSNAWCYENFVQIRTLKRAQDVRKQLLGIMDRHKLDVVSAGKNSVRIQKTICSGFFRNAAKKDPQEGYRTLVDSQVVYIHPSSALFNRQPEWVIYHELVQTTKEYMREVTTIDPKWLVEFAPAFFKFSDPTKLSKFKKNQRLEPLYNKYEEPNAWRISRLHRVRPDGTCECRRRVTCAMDDAWWKSSRHRMSQETVTGRFPSLLPGRRRLAAAGWSKGA</sequence>
<keyword evidence="5" id="KW-0378">Hydrolase</keyword>
<dbReference type="SMART" id="SM00487">
    <property type="entry name" value="DEXDc"/>
    <property type="match status" value="1"/>
</dbReference>
<feature type="compositionally biased region" description="Basic and acidic residues" evidence="12">
    <location>
        <begin position="408"/>
        <end position="420"/>
    </location>
</feature>
<dbReference type="InterPro" id="IPR002464">
    <property type="entry name" value="DNA/RNA_helicase_DEAH_CS"/>
</dbReference>
<dbReference type="PANTHER" id="PTHR18934">
    <property type="entry name" value="ATP-DEPENDENT RNA HELICASE"/>
    <property type="match status" value="1"/>
</dbReference>
<dbReference type="SMART" id="SM00316">
    <property type="entry name" value="S1"/>
    <property type="match status" value="1"/>
</dbReference>
<dbReference type="GO" id="GO:0016787">
    <property type="term" value="F:hydrolase activity"/>
    <property type="evidence" value="ECO:0007669"/>
    <property type="project" value="UniProtKB-KW"/>
</dbReference>
<dbReference type="FunFam" id="1.20.120.1080:FF:000001">
    <property type="entry name" value="Pre-mRNA-splicing factor ATP-dependent RNA helicase"/>
    <property type="match status" value="1"/>
</dbReference>
<feature type="compositionally biased region" description="Basic and acidic residues" evidence="12">
    <location>
        <begin position="106"/>
        <end position="124"/>
    </location>
</feature>
<evidence type="ECO:0000256" key="4">
    <source>
        <dbReference type="ARBA" id="ARBA00022741"/>
    </source>
</evidence>
<dbReference type="InterPro" id="IPR003029">
    <property type="entry name" value="S1_domain"/>
</dbReference>
<dbReference type="Pfam" id="PF00271">
    <property type="entry name" value="Helicase_C"/>
    <property type="match status" value="1"/>
</dbReference>
<dbReference type="GO" id="GO:0005524">
    <property type="term" value="F:ATP binding"/>
    <property type="evidence" value="ECO:0007669"/>
    <property type="project" value="UniProtKB-KW"/>
</dbReference>
<dbReference type="GO" id="GO:0003723">
    <property type="term" value="F:RNA binding"/>
    <property type="evidence" value="ECO:0007669"/>
    <property type="project" value="TreeGrafter"/>
</dbReference>
<dbReference type="PROSITE" id="PS51192">
    <property type="entry name" value="HELICASE_ATP_BIND_1"/>
    <property type="match status" value="1"/>
</dbReference>
<dbReference type="InterPro" id="IPR049588">
    <property type="entry name" value="DHX8_GH2-like"/>
</dbReference>